<evidence type="ECO:0000313" key="4">
    <source>
        <dbReference type="EMBL" id="PQL18968.1"/>
    </source>
</evidence>
<name>A0A2S7Z6N9_9FIRM</name>
<evidence type="ECO:0000259" key="1">
    <source>
        <dbReference type="Pfam" id="PF10119"/>
    </source>
</evidence>
<dbReference type="AlphaFoldDB" id="A0A2S7Z6N9"/>
<keyword evidence="4" id="KW-0808">Transferase</keyword>
<dbReference type="InterPro" id="IPR050723">
    <property type="entry name" value="CFA/CMAS"/>
</dbReference>
<dbReference type="EMBL" id="PPDB01000007">
    <property type="protein sequence ID" value="PQL18968.1"/>
    <property type="molecule type" value="Genomic_DNA"/>
</dbReference>
<dbReference type="RefSeq" id="WP_105091068.1">
    <property type="nucleotide sequence ID" value="NZ_PPDB01000007.1"/>
</dbReference>
<feature type="domain" description="Methyltransferase regulatory" evidence="1">
    <location>
        <begin position="250"/>
        <end position="334"/>
    </location>
</feature>
<evidence type="ECO:0000313" key="5">
    <source>
        <dbReference type="Proteomes" id="UP000237916"/>
    </source>
</evidence>
<dbReference type="GO" id="GO:0032259">
    <property type="term" value="P:methylation"/>
    <property type="evidence" value="ECO:0007669"/>
    <property type="project" value="UniProtKB-KW"/>
</dbReference>
<organism evidence="4 5">
    <name type="scientific">Veillonella denticariosi JCM 15641</name>
    <dbReference type="NCBI Taxonomy" id="1298594"/>
    <lineage>
        <taxon>Bacteria</taxon>
        <taxon>Bacillati</taxon>
        <taxon>Bacillota</taxon>
        <taxon>Negativicutes</taxon>
        <taxon>Veillonellales</taxon>
        <taxon>Veillonellaceae</taxon>
        <taxon>Veillonella</taxon>
    </lineage>
</organism>
<dbReference type="Pfam" id="PF26433">
    <property type="entry name" value="WH_HI_0096"/>
    <property type="match status" value="1"/>
</dbReference>
<sequence length="541" mass="62526">MKQESKQKRNMNTSIMGNDVESTQNTMHILDENKVLKKSYEDVVYISQPFGATSLNTLAARALLYGLEPVPLKKARVLELGCSFGGNIISQALYYPEASFTGIDLSSSQIEMGNELIASMGLSNIHLIEKDILDIDESFGTFDYIIVHGIWSWVPDMVKDKILSICNKNLSDKGIAYVSYNTYPGWKRLEQYREIMQYAEQKALEMPLMERTLYTKNILKLVADTMGLDNRMSQTASYKIDNIQKVLSSNDYYVAHEYLEPFNDPVYVHEFIKRANDQGCAYIGDVFLSRSYISWLPEDIHDNIAQLANDDYIAKEQYYDYIYDTQFRMSLLTKEKRSEDIIRNERVGIDVLSRLYFCSIVNVGIPSNMTDSIHIAIKEVMDRGDVFTVQDIVDHIHGKLPGYTIEMDRVYSRLLYLIIVDNLDMYAEPYERIAFEDNKVYIPQRFIDFIATIVEKEGSSYIGIGDMYNKVQQDIDNGFLFIIKQMAEPTTKEKILAIMDDNITVQRHTQDDIDFIVPNEVYLEEILQRIRMLGFLHKIED</sequence>
<dbReference type="SUPFAM" id="SSF53335">
    <property type="entry name" value="S-adenosyl-L-methionine-dependent methyltransferases"/>
    <property type="match status" value="1"/>
</dbReference>
<dbReference type="OrthoDB" id="5298787at2"/>
<dbReference type="InterPro" id="IPR058854">
    <property type="entry name" value="HI_0096-like_WHD"/>
</dbReference>
<comment type="caution">
    <text evidence="4">The sequence shown here is derived from an EMBL/GenBank/DDBJ whole genome shotgun (WGS) entry which is preliminary data.</text>
</comment>
<evidence type="ECO:0000259" key="2">
    <source>
        <dbReference type="Pfam" id="PF13847"/>
    </source>
</evidence>
<reference evidence="4 5" key="1">
    <citation type="submission" date="2018-01" db="EMBL/GenBank/DDBJ databases">
        <title>Draft genome sequences of clinical isolates and type strains of oral Veillonella including Veillonella infantum sp., nov.</title>
        <authorList>
            <person name="Mashima I."/>
            <person name="Liao Y.-C."/>
            <person name="Sabharwal A."/>
            <person name="Haase E.M."/>
            <person name="Nakazawa F."/>
            <person name="Scannapieco F.A."/>
        </authorList>
    </citation>
    <scope>NUCLEOTIDE SEQUENCE [LARGE SCALE GENOMIC DNA]</scope>
    <source>
        <strain evidence="4 5">JCM 15641</strain>
    </source>
</reference>
<feature type="domain" description="HI-0096-like winged helix" evidence="3">
    <location>
        <begin position="434"/>
        <end position="499"/>
    </location>
</feature>
<keyword evidence="4" id="KW-0489">Methyltransferase</keyword>
<dbReference type="InterPro" id="IPR025714">
    <property type="entry name" value="Methyltranfer_dom"/>
</dbReference>
<feature type="domain" description="Methyltransferase" evidence="2">
    <location>
        <begin position="73"/>
        <end position="182"/>
    </location>
</feature>
<dbReference type="InterPro" id="IPR029063">
    <property type="entry name" value="SAM-dependent_MTases_sf"/>
</dbReference>
<dbReference type="STRING" id="1298594.GCA_001312465_00190"/>
<dbReference type="CDD" id="cd02440">
    <property type="entry name" value="AdoMet_MTases"/>
    <property type="match status" value="1"/>
</dbReference>
<keyword evidence="5" id="KW-1185">Reference proteome</keyword>
<dbReference type="Gene3D" id="3.40.50.150">
    <property type="entry name" value="Vaccinia Virus protein VP39"/>
    <property type="match status" value="1"/>
</dbReference>
<evidence type="ECO:0000259" key="3">
    <source>
        <dbReference type="Pfam" id="PF26433"/>
    </source>
</evidence>
<gene>
    <name evidence="4" type="ORF">VEHSUH05_06225</name>
</gene>
<dbReference type="PANTHER" id="PTHR43667">
    <property type="entry name" value="CYCLOPROPANE-FATTY-ACYL-PHOSPHOLIPID SYNTHASE"/>
    <property type="match status" value="1"/>
</dbReference>
<accession>A0A2S7Z6N9</accession>
<dbReference type="Pfam" id="PF10119">
    <property type="entry name" value="MethyTransf_Reg"/>
    <property type="match status" value="1"/>
</dbReference>
<dbReference type="PANTHER" id="PTHR43667:SF2">
    <property type="entry name" value="FATTY ACID C-METHYL TRANSFERASE"/>
    <property type="match status" value="1"/>
</dbReference>
<protein>
    <submittedName>
        <fullName evidence="4">Methyltransferase</fullName>
    </submittedName>
</protein>
<dbReference type="InterPro" id="IPR018773">
    <property type="entry name" value="MeTrfase_reg_dom_prd"/>
</dbReference>
<dbReference type="Proteomes" id="UP000237916">
    <property type="component" value="Unassembled WGS sequence"/>
</dbReference>
<proteinExistence type="predicted"/>
<dbReference type="GO" id="GO:0008168">
    <property type="term" value="F:methyltransferase activity"/>
    <property type="evidence" value="ECO:0007669"/>
    <property type="project" value="UniProtKB-KW"/>
</dbReference>
<dbReference type="Pfam" id="PF13847">
    <property type="entry name" value="Methyltransf_31"/>
    <property type="match status" value="1"/>
</dbReference>